<feature type="compositionally biased region" description="Low complexity" evidence="1">
    <location>
        <begin position="1370"/>
        <end position="1384"/>
    </location>
</feature>
<gene>
    <name evidence="2" type="ORF">OC842_003709</name>
</gene>
<feature type="region of interest" description="Disordered" evidence="1">
    <location>
        <begin position="973"/>
        <end position="1172"/>
    </location>
</feature>
<feature type="region of interest" description="Disordered" evidence="1">
    <location>
        <begin position="1"/>
        <end position="558"/>
    </location>
</feature>
<feature type="compositionally biased region" description="Polar residues" evidence="1">
    <location>
        <begin position="1152"/>
        <end position="1166"/>
    </location>
</feature>
<reference evidence="2" key="1">
    <citation type="journal article" date="2023" name="PhytoFront">
        <title>Draft Genome Resources of Seven Strains of Tilletia horrida, Causal Agent of Kernel Smut of Rice.</title>
        <authorList>
            <person name="Khanal S."/>
            <person name="Antony Babu S."/>
            <person name="Zhou X.G."/>
        </authorList>
    </citation>
    <scope>NUCLEOTIDE SEQUENCE</scope>
    <source>
        <strain evidence="2">TX3</strain>
    </source>
</reference>
<feature type="compositionally biased region" description="Basic and acidic residues" evidence="1">
    <location>
        <begin position="620"/>
        <end position="634"/>
    </location>
</feature>
<name>A0AAN6JKJ0_9BASI</name>
<feature type="compositionally biased region" description="Gly residues" evidence="1">
    <location>
        <begin position="137"/>
        <end position="149"/>
    </location>
</feature>
<feature type="compositionally biased region" description="Low complexity" evidence="1">
    <location>
        <begin position="1006"/>
        <end position="1018"/>
    </location>
</feature>
<sequence length="1473" mass="151341">MPPDGSVPHSPAGSMPGSPAKSGKFSWGFGRKSRTPSPSGSMFAGAGTGNDEDGEGFRGRKSNPSPSSFVVKSVVKQPGGVSLDVQDEHGIYSQSPTSPSGPWGSDSQFGPSDAKSNIHNDSYKRQKSRPIMSLGVPAGGPGGGVGYGGVNSSNDGRPEAEMRLAAATNAGALPFGASPSSPARPSSPGAGISAEQFQRKVRDRQNSIQNPKEPRQMSPVTGPRRAADIAAEARASSRDRDGGWTVEPDRSRQEPGRQSGPPPPHGKTLPPATWGDAPAPHHASPHPFAPPLHPHASGNASPISIPQPNGFQGAGTGIGADSPFGTPSPGGHSQFGPPEDRFGAADDRDARGRSASPGFAGFFKGIFGRSPKVDSGSSPNLGGMYSDEHAWMNGETSAPAPYDATQNGSSPSFFGFGSVGTGGGGGSHGPPITPLIKSPGVRNSLPSPLRFGTSGPPQTQDPDEAEARLQKRESMLQAQRIVDQERQRAIDAAVQRRPSDGPDTPWSPRQVIGDVALMAPPNRTGIDTNARGASPIGRKPVPKLGPDEGAWNGTAGGGDALSRLESMLTPAQRIIQETRSKQLAEEKAHADQVARDTIARAAALSSTPTTQQNAAPTPIDKGKARQIDPSDDGSRNAAGETPVRRLSKKNPTKQVQLMAPNAPASGPGVTIKPVTPQSSGPAASSSASGLQGSRTAAGLMPGNGPLPKDMTMTDALQEMMVRFYRFERYSVPLLRSLEARLIDIERDAQIALQPSDTVSANSARDREMDRWVSEMTGMMKHEIGQLRAACREIKEGREIIAHVAQSFNGSSQPSKVAAAPTPAPATTPAVTASAAPPKPSTAVSAATISSAAPASSVRAAPTASTLSDASTTQKVPGSNVTSTAAAMAPVSSPTKVPLTPATLKAVPRPDPGRTSPSSVTADPGLGVSATVEPKPIMIPVNKDGAVAPVVSVVTSHQARQTNISSASFQSAFPVAQTPQRDASASTVRARFEEPSSPSADLASGRPAPAAAAPIVIPAADRRSPSPNSKGRPRYTTALGGSVLDSSTRTRSPERIRSATPSKPFASAMALEERVDSPGPPASEADSSRSTQSVEDRLKALLRGPESAAAVLDKSPTMTEAELEKEVMSHTTSPPVTEHLRWRSKDSSRSDSPNPTVRSGTPSTPNGASLHKESYFSGSAYGRATPPLLSSSPERGTGVFGLMPNRHLKASSSSSLANNNATAVGGTTAATTGTSRSSTLPASAHAVDPSSVSGTTIAKTILRANNHTTFLTSPAPTGRLNVASTQPIMASPAKRTMSTAEYTGVPSEKANDITTATHASETLRARAASYLKASSATADEGLSPKPGSWASARFGGSGGESGYAGAGGLSGSATTSTLDSSASAGESKSKFDGLPGGSAIRSSTWLASDSTNTSLNSAANKYGQVGNARMATIGAGGLDAWTKDQSTQRRPSNTGAVGANATLKEKLAFFDSAR</sequence>
<proteinExistence type="predicted"/>
<feature type="compositionally biased region" description="Low complexity" evidence="1">
    <location>
        <begin position="176"/>
        <end position="194"/>
    </location>
</feature>
<feature type="compositionally biased region" description="Low complexity" evidence="1">
    <location>
        <begin position="607"/>
        <end position="618"/>
    </location>
</feature>
<feature type="compositionally biased region" description="Polar residues" evidence="1">
    <location>
        <begin position="973"/>
        <end position="986"/>
    </location>
</feature>
<organism evidence="2 3">
    <name type="scientific">Tilletia horrida</name>
    <dbReference type="NCBI Taxonomy" id="155126"/>
    <lineage>
        <taxon>Eukaryota</taxon>
        <taxon>Fungi</taxon>
        <taxon>Dikarya</taxon>
        <taxon>Basidiomycota</taxon>
        <taxon>Ustilaginomycotina</taxon>
        <taxon>Exobasidiomycetes</taxon>
        <taxon>Tilletiales</taxon>
        <taxon>Tilletiaceae</taxon>
        <taxon>Tilletia</taxon>
    </lineage>
</organism>
<feature type="region of interest" description="Disordered" evidence="1">
    <location>
        <begin position="603"/>
        <end position="706"/>
    </location>
</feature>
<dbReference type="EMBL" id="JAPDMQ010000194">
    <property type="protein sequence ID" value="KAK0531146.1"/>
    <property type="molecule type" value="Genomic_DNA"/>
</dbReference>
<feature type="compositionally biased region" description="Polar residues" evidence="1">
    <location>
        <begin position="92"/>
        <end position="115"/>
    </location>
</feature>
<evidence type="ECO:0000313" key="2">
    <source>
        <dbReference type="EMBL" id="KAK0531146.1"/>
    </source>
</evidence>
<dbReference type="Proteomes" id="UP001176521">
    <property type="component" value="Unassembled WGS sequence"/>
</dbReference>
<feature type="compositionally biased region" description="Basic and acidic residues" evidence="1">
    <location>
        <begin position="235"/>
        <end position="255"/>
    </location>
</feature>
<feature type="region of interest" description="Disordered" evidence="1">
    <location>
        <begin position="1369"/>
        <end position="1395"/>
    </location>
</feature>
<protein>
    <submittedName>
        <fullName evidence="2">Uncharacterized protein</fullName>
    </submittedName>
</protein>
<feature type="compositionally biased region" description="Low complexity" evidence="1">
    <location>
        <begin position="676"/>
        <end position="693"/>
    </location>
</feature>
<feature type="compositionally biased region" description="Low complexity" evidence="1">
    <location>
        <begin position="62"/>
        <end position="78"/>
    </location>
</feature>
<feature type="compositionally biased region" description="Basic and acidic residues" evidence="1">
    <location>
        <begin position="338"/>
        <end position="352"/>
    </location>
</feature>
<feature type="compositionally biased region" description="Low complexity" evidence="1">
    <location>
        <begin position="266"/>
        <end position="286"/>
    </location>
</feature>
<feature type="compositionally biased region" description="Polar residues" evidence="1">
    <location>
        <begin position="866"/>
        <end position="884"/>
    </location>
</feature>
<feature type="compositionally biased region" description="Low complexity" evidence="1">
    <location>
        <begin position="1223"/>
        <end position="1233"/>
    </location>
</feature>
<feature type="compositionally biased region" description="Gly residues" evidence="1">
    <location>
        <begin position="417"/>
        <end position="428"/>
    </location>
</feature>
<comment type="caution">
    <text evidence="2">The sequence shown here is derived from an EMBL/GenBank/DDBJ whole genome shotgun (WGS) entry which is preliminary data.</text>
</comment>
<feature type="compositionally biased region" description="Basic and acidic residues" evidence="1">
    <location>
        <begin position="1137"/>
        <end position="1148"/>
    </location>
</feature>
<feature type="compositionally biased region" description="Low complexity" evidence="1">
    <location>
        <begin position="813"/>
        <end position="865"/>
    </location>
</feature>
<accession>A0AAN6JKJ0</accession>
<feature type="compositionally biased region" description="Basic and acidic residues" evidence="1">
    <location>
        <begin position="465"/>
        <end position="474"/>
    </location>
</feature>
<evidence type="ECO:0000256" key="1">
    <source>
        <dbReference type="SAM" id="MobiDB-lite"/>
    </source>
</evidence>
<feature type="compositionally biased region" description="Polar residues" evidence="1">
    <location>
        <begin position="298"/>
        <end position="310"/>
    </location>
</feature>
<feature type="region of interest" description="Disordered" evidence="1">
    <location>
        <begin position="1223"/>
        <end position="1249"/>
    </location>
</feature>
<evidence type="ECO:0000313" key="3">
    <source>
        <dbReference type="Proteomes" id="UP001176521"/>
    </source>
</evidence>
<keyword evidence="3" id="KW-1185">Reference proteome</keyword>
<feature type="region of interest" description="Disordered" evidence="1">
    <location>
        <begin position="810"/>
        <end position="926"/>
    </location>
</feature>